<proteinExistence type="predicted"/>
<comment type="caution">
    <text evidence="2">The sequence shown here is derived from an EMBL/GenBank/DDBJ whole genome shotgun (WGS) entry which is preliminary data.</text>
</comment>
<feature type="region of interest" description="Disordered" evidence="1">
    <location>
        <begin position="43"/>
        <end position="68"/>
    </location>
</feature>
<evidence type="ECO:0000313" key="2">
    <source>
        <dbReference type="EMBL" id="CAH3186767.1"/>
    </source>
</evidence>
<organism evidence="2 3">
    <name type="scientific">Porites lobata</name>
    <dbReference type="NCBI Taxonomy" id="104759"/>
    <lineage>
        <taxon>Eukaryota</taxon>
        <taxon>Metazoa</taxon>
        <taxon>Cnidaria</taxon>
        <taxon>Anthozoa</taxon>
        <taxon>Hexacorallia</taxon>
        <taxon>Scleractinia</taxon>
        <taxon>Fungiina</taxon>
        <taxon>Poritidae</taxon>
        <taxon>Porites</taxon>
    </lineage>
</organism>
<protein>
    <submittedName>
        <fullName evidence="2">Uncharacterized protein</fullName>
    </submittedName>
</protein>
<accession>A0ABN8S4Y5</accession>
<sequence>MVFKKFSELENHLDVGEHSQVRRNSDTVYDKLRRDWADKDEEIRSVPEAVGEESHEKNETGRSPQCSDLQTGWALHKPRNEAVRFPTEVKQYLITKFDLGERKKKKNWHQVRSRKSGSRYANCKKPRQFSDI</sequence>
<name>A0ABN8S4Y5_9CNID</name>
<dbReference type="EMBL" id="CALNXK010000501">
    <property type="protein sequence ID" value="CAH3186767.1"/>
    <property type="molecule type" value="Genomic_DNA"/>
</dbReference>
<evidence type="ECO:0000256" key="1">
    <source>
        <dbReference type="SAM" id="MobiDB-lite"/>
    </source>
</evidence>
<keyword evidence="3" id="KW-1185">Reference proteome</keyword>
<reference evidence="2 3" key="1">
    <citation type="submission" date="2022-05" db="EMBL/GenBank/DDBJ databases">
        <authorList>
            <consortium name="Genoscope - CEA"/>
            <person name="William W."/>
        </authorList>
    </citation>
    <scope>NUCLEOTIDE SEQUENCE [LARGE SCALE GENOMIC DNA]</scope>
</reference>
<dbReference type="Proteomes" id="UP001159405">
    <property type="component" value="Unassembled WGS sequence"/>
</dbReference>
<evidence type="ECO:0000313" key="3">
    <source>
        <dbReference type="Proteomes" id="UP001159405"/>
    </source>
</evidence>
<gene>
    <name evidence="2" type="ORF">PLOB_00036102</name>
</gene>
<feature type="region of interest" description="Disordered" evidence="1">
    <location>
        <begin position="105"/>
        <end position="132"/>
    </location>
</feature>